<dbReference type="InterPro" id="IPR036056">
    <property type="entry name" value="Fibrinogen-like_C"/>
</dbReference>
<sequence length="146" mass="16894">MKNEVNQIKVNVFPTSCGSVNFKETNTYYIRPYGYKENSFLVLCDFENYFNLGGDWTVFQRRIHGSVDFHRNWTMYKIGFGDVSGEHWLGLEKLHLMTRSGRRELLVVLEDFDGNSTFALYDEFKIGSEANKYKLTVGKYSGTAAI</sequence>
<dbReference type="InterPro" id="IPR002181">
    <property type="entry name" value="Fibrinogen_a/b/g_C_dom"/>
</dbReference>
<dbReference type="AlphaFoldDB" id="A0A084WJZ6"/>
<organism evidence="8">
    <name type="scientific">Anopheles sinensis</name>
    <name type="common">Mosquito</name>
    <dbReference type="NCBI Taxonomy" id="74873"/>
    <lineage>
        <taxon>Eukaryota</taxon>
        <taxon>Metazoa</taxon>
        <taxon>Ecdysozoa</taxon>
        <taxon>Arthropoda</taxon>
        <taxon>Hexapoda</taxon>
        <taxon>Insecta</taxon>
        <taxon>Pterygota</taxon>
        <taxon>Neoptera</taxon>
        <taxon>Endopterygota</taxon>
        <taxon>Diptera</taxon>
        <taxon>Nematocera</taxon>
        <taxon>Culicoidea</taxon>
        <taxon>Culicidae</taxon>
        <taxon>Anophelinae</taxon>
        <taxon>Anopheles</taxon>
    </lineage>
</organism>
<dbReference type="PANTHER" id="PTHR47221:SF6">
    <property type="entry name" value="FIBRINOGEN ALPHA CHAIN"/>
    <property type="match status" value="1"/>
</dbReference>
<keyword evidence="3" id="KW-0732">Signal</keyword>
<dbReference type="PROSITE" id="PS51406">
    <property type="entry name" value="FIBRINOGEN_C_2"/>
    <property type="match status" value="1"/>
</dbReference>
<dbReference type="EMBL" id="KE525349">
    <property type="protein sequence ID" value="KFB50540.1"/>
    <property type="molecule type" value="Genomic_DNA"/>
</dbReference>
<name>A0A084WJZ6_ANOSI</name>
<dbReference type="GO" id="GO:0005577">
    <property type="term" value="C:fibrinogen complex"/>
    <property type="evidence" value="ECO:0007669"/>
    <property type="project" value="TreeGrafter"/>
</dbReference>
<dbReference type="InterPro" id="IPR037579">
    <property type="entry name" value="FIB_ANG-like"/>
</dbReference>
<reference evidence="8 10" key="1">
    <citation type="journal article" date="2014" name="BMC Genomics">
        <title>Genome sequence of Anopheles sinensis provides insight into genetics basis of mosquito competence for malaria parasites.</title>
        <authorList>
            <person name="Zhou D."/>
            <person name="Zhang D."/>
            <person name="Ding G."/>
            <person name="Shi L."/>
            <person name="Hou Q."/>
            <person name="Ye Y."/>
            <person name="Xu Y."/>
            <person name="Zhou H."/>
            <person name="Xiong C."/>
            <person name="Li S."/>
            <person name="Yu J."/>
            <person name="Hong S."/>
            <person name="Yu X."/>
            <person name="Zou P."/>
            <person name="Chen C."/>
            <person name="Chang X."/>
            <person name="Wang W."/>
            <person name="Lv Y."/>
            <person name="Sun Y."/>
            <person name="Ma L."/>
            <person name="Shen B."/>
            <person name="Zhu C."/>
        </authorList>
    </citation>
    <scope>NUCLEOTIDE SEQUENCE [LARGE SCALE GENOMIC DNA]</scope>
</reference>
<dbReference type="VEuPathDB" id="VectorBase:ASIC018911"/>
<evidence type="ECO:0000256" key="6">
    <source>
        <dbReference type="ARBA" id="ARBA00023180"/>
    </source>
</evidence>
<dbReference type="Gene3D" id="3.90.215.10">
    <property type="entry name" value="Gamma Fibrinogen, chain A, domain 1"/>
    <property type="match status" value="1"/>
</dbReference>
<evidence type="ECO:0000256" key="4">
    <source>
        <dbReference type="ARBA" id="ARBA00023054"/>
    </source>
</evidence>
<accession>A0A084WJZ6</accession>
<dbReference type="STRING" id="74873.A0A084WJZ6"/>
<dbReference type="SMART" id="SM00186">
    <property type="entry name" value="FBG"/>
    <property type="match status" value="1"/>
</dbReference>
<keyword evidence="6" id="KW-0325">Glycoprotein</keyword>
<reference evidence="9" key="2">
    <citation type="submission" date="2020-05" db="UniProtKB">
        <authorList>
            <consortium name="EnsemblMetazoa"/>
        </authorList>
    </citation>
    <scope>IDENTIFICATION</scope>
</reference>
<comment type="subcellular location">
    <subcellularLocation>
        <location evidence="1">Secreted</location>
    </subcellularLocation>
</comment>
<keyword evidence="4" id="KW-0175">Coiled coil</keyword>
<dbReference type="GO" id="GO:0005201">
    <property type="term" value="F:extracellular matrix structural constituent"/>
    <property type="evidence" value="ECO:0007669"/>
    <property type="project" value="TreeGrafter"/>
</dbReference>
<dbReference type="VEuPathDB" id="VectorBase:ASIS002703"/>
<dbReference type="Pfam" id="PF00147">
    <property type="entry name" value="Fibrinogen_C"/>
    <property type="match status" value="1"/>
</dbReference>
<evidence type="ECO:0000313" key="8">
    <source>
        <dbReference type="EMBL" id="KFB50540.1"/>
    </source>
</evidence>
<gene>
    <name evidence="8" type="ORF">ZHAS_00018911</name>
</gene>
<protein>
    <submittedName>
        <fullName evidence="8">AGAP012000-PA-like protein</fullName>
    </submittedName>
    <submittedName>
        <fullName evidence="9">Fibrinogen C-terminal domain-containing protein</fullName>
    </submittedName>
</protein>
<proteinExistence type="predicted"/>
<keyword evidence="5" id="KW-1015">Disulfide bond</keyword>
<dbReference type="SUPFAM" id="SSF56496">
    <property type="entry name" value="Fibrinogen C-terminal domain-like"/>
    <property type="match status" value="1"/>
</dbReference>
<dbReference type="InterPro" id="IPR014716">
    <property type="entry name" value="Fibrinogen_a/b/g_C_1"/>
</dbReference>
<evidence type="ECO:0000259" key="7">
    <source>
        <dbReference type="PROSITE" id="PS51406"/>
    </source>
</evidence>
<evidence type="ECO:0000256" key="3">
    <source>
        <dbReference type="ARBA" id="ARBA00022729"/>
    </source>
</evidence>
<dbReference type="GO" id="GO:0030674">
    <property type="term" value="F:protein-macromolecule adaptor activity"/>
    <property type="evidence" value="ECO:0007669"/>
    <property type="project" value="TreeGrafter"/>
</dbReference>
<keyword evidence="10" id="KW-1185">Reference proteome</keyword>
<evidence type="ECO:0000256" key="2">
    <source>
        <dbReference type="ARBA" id="ARBA00022525"/>
    </source>
</evidence>
<evidence type="ECO:0000313" key="10">
    <source>
        <dbReference type="Proteomes" id="UP000030765"/>
    </source>
</evidence>
<evidence type="ECO:0000256" key="1">
    <source>
        <dbReference type="ARBA" id="ARBA00004613"/>
    </source>
</evidence>
<keyword evidence="2" id="KW-0964">Secreted</keyword>
<feature type="domain" description="Fibrinogen C-terminal" evidence="7">
    <location>
        <begin position="8"/>
        <end position="146"/>
    </location>
</feature>
<dbReference type="OMA" id="DIRYMTH"/>
<dbReference type="OrthoDB" id="6145874at2759"/>
<dbReference type="EMBL" id="ATLV01024090">
    <property type="status" value="NOT_ANNOTATED_CDS"/>
    <property type="molecule type" value="Genomic_DNA"/>
</dbReference>
<dbReference type="GO" id="GO:0034116">
    <property type="term" value="P:positive regulation of heterotypic cell-cell adhesion"/>
    <property type="evidence" value="ECO:0007669"/>
    <property type="project" value="TreeGrafter"/>
</dbReference>
<dbReference type="EnsemblMetazoa" id="ASIC018911-RA">
    <property type="protein sequence ID" value="ASIC018911-PA"/>
    <property type="gene ID" value="ASIC018911"/>
</dbReference>
<evidence type="ECO:0000256" key="5">
    <source>
        <dbReference type="ARBA" id="ARBA00023157"/>
    </source>
</evidence>
<dbReference type="Proteomes" id="UP000030765">
    <property type="component" value="Unassembled WGS sequence"/>
</dbReference>
<evidence type="ECO:0000313" key="9">
    <source>
        <dbReference type="EnsemblMetazoa" id="ASIC018911-PA"/>
    </source>
</evidence>
<dbReference type="PANTHER" id="PTHR47221">
    <property type="entry name" value="FIBRINOGEN ALPHA CHAIN"/>
    <property type="match status" value="1"/>
</dbReference>